<name>A0A382SQA6_9ZZZZ</name>
<feature type="non-terminal residue" evidence="2">
    <location>
        <position position="309"/>
    </location>
</feature>
<evidence type="ECO:0000313" key="2">
    <source>
        <dbReference type="EMBL" id="SVD11983.1"/>
    </source>
</evidence>
<protein>
    <recommendedName>
        <fullName evidence="3">ABC transmembrane type-1 domain-containing protein</fullName>
    </recommendedName>
</protein>
<feature type="transmembrane region" description="Helical" evidence="1">
    <location>
        <begin position="16"/>
        <end position="35"/>
    </location>
</feature>
<evidence type="ECO:0000256" key="1">
    <source>
        <dbReference type="SAM" id="Phobius"/>
    </source>
</evidence>
<organism evidence="2">
    <name type="scientific">marine metagenome</name>
    <dbReference type="NCBI Taxonomy" id="408172"/>
    <lineage>
        <taxon>unclassified sequences</taxon>
        <taxon>metagenomes</taxon>
        <taxon>ecological metagenomes</taxon>
    </lineage>
</organism>
<keyword evidence="1" id="KW-0812">Transmembrane</keyword>
<feature type="non-terminal residue" evidence="2">
    <location>
        <position position="1"/>
    </location>
</feature>
<evidence type="ECO:0008006" key="3">
    <source>
        <dbReference type="Google" id="ProtNLM"/>
    </source>
</evidence>
<gene>
    <name evidence="2" type="ORF">METZ01_LOCUS364837</name>
</gene>
<keyword evidence="1" id="KW-0472">Membrane</keyword>
<keyword evidence="1" id="KW-1133">Transmembrane helix</keyword>
<dbReference type="PANTHER" id="PTHR43839">
    <property type="entry name" value="OPPC IN A BINDING PROTEIN-DEPENDENT TRANSPORT SYSTEM"/>
    <property type="match status" value="1"/>
</dbReference>
<sequence length="309" mass="33725">FSDALRVLISSHTGRAGLTLLSFLVVISIWVLITYPMDFGTKEWSNPSVWADNPKAVPPKWLNLLPGSDRVVHSVLDSDTPKDTRTVGQIKEETYRLPISHNFDDFPTFISFTLNDVEFSERPPLITLSLVRPDSTIVRLLHHVPSGARDNEVAPITRYKQTPFRVLLTADQSVRAALANFHNGQYGTDYDERDLRNLSDQAAFGLPIPGDEAGFGLLQGDYKFVVEATFANAEDRLEGTKIVVGGDVFGGMGTDSQGRDLAVGLLFGFPVALFIGLLASTLITTIGTSLGIVSGYVGGWADTVIQRLS</sequence>
<feature type="transmembrane region" description="Helical" evidence="1">
    <location>
        <begin position="261"/>
        <end position="283"/>
    </location>
</feature>
<reference evidence="2" key="1">
    <citation type="submission" date="2018-05" db="EMBL/GenBank/DDBJ databases">
        <authorList>
            <person name="Lanie J.A."/>
            <person name="Ng W.-L."/>
            <person name="Kazmierczak K.M."/>
            <person name="Andrzejewski T.M."/>
            <person name="Davidsen T.M."/>
            <person name="Wayne K.J."/>
            <person name="Tettelin H."/>
            <person name="Glass J.I."/>
            <person name="Rusch D."/>
            <person name="Podicherti R."/>
            <person name="Tsui H.-C.T."/>
            <person name="Winkler M.E."/>
        </authorList>
    </citation>
    <scope>NUCLEOTIDE SEQUENCE</scope>
</reference>
<dbReference type="PANTHER" id="PTHR43839:SF1">
    <property type="entry name" value="OPPC IN A BINDING PROTEIN-DEPENDENT TRANSPORT SYSTEM"/>
    <property type="match status" value="1"/>
</dbReference>
<dbReference type="AlphaFoldDB" id="A0A382SQA6"/>
<proteinExistence type="predicted"/>
<accession>A0A382SQA6</accession>
<dbReference type="EMBL" id="UINC01130735">
    <property type="protein sequence ID" value="SVD11983.1"/>
    <property type="molecule type" value="Genomic_DNA"/>
</dbReference>